<dbReference type="GO" id="GO:0003676">
    <property type="term" value="F:nucleic acid binding"/>
    <property type="evidence" value="ECO:0007669"/>
    <property type="project" value="InterPro"/>
</dbReference>
<evidence type="ECO:0000259" key="3">
    <source>
        <dbReference type="PROSITE" id="PS50158"/>
    </source>
</evidence>
<name>A0A3L6RQK5_PANMI</name>
<dbReference type="OrthoDB" id="10665376at2759"/>
<reference evidence="5" key="1">
    <citation type="journal article" date="2019" name="Nat. Commun.">
        <title>The genome of broomcorn millet.</title>
        <authorList>
            <person name="Zou C."/>
            <person name="Miki D."/>
            <person name="Li D."/>
            <person name="Tang Q."/>
            <person name="Xiao L."/>
            <person name="Rajput S."/>
            <person name="Deng P."/>
            <person name="Jia W."/>
            <person name="Huang R."/>
            <person name="Zhang M."/>
            <person name="Sun Y."/>
            <person name="Hu J."/>
            <person name="Fu X."/>
            <person name="Schnable P.S."/>
            <person name="Li F."/>
            <person name="Zhang H."/>
            <person name="Feng B."/>
            <person name="Zhu X."/>
            <person name="Liu R."/>
            <person name="Schnable J.C."/>
            <person name="Zhu J.-K."/>
            <person name="Zhang H."/>
        </authorList>
    </citation>
    <scope>NUCLEOTIDE SEQUENCE [LARGE SCALE GENOMIC DNA]</scope>
</reference>
<feature type="compositionally biased region" description="Low complexity" evidence="2">
    <location>
        <begin position="52"/>
        <end position="71"/>
    </location>
</feature>
<evidence type="ECO:0000313" key="5">
    <source>
        <dbReference type="Proteomes" id="UP000275267"/>
    </source>
</evidence>
<organism evidence="4 5">
    <name type="scientific">Panicum miliaceum</name>
    <name type="common">Proso millet</name>
    <name type="synonym">Broomcorn millet</name>
    <dbReference type="NCBI Taxonomy" id="4540"/>
    <lineage>
        <taxon>Eukaryota</taxon>
        <taxon>Viridiplantae</taxon>
        <taxon>Streptophyta</taxon>
        <taxon>Embryophyta</taxon>
        <taxon>Tracheophyta</taxon>
        <taxon>Spermatophyta</taxon>
        <taxon>Magnoliopsida</taxon>
        <taxon>Liliopsida</taxon>
        <taxon>Poales</taxon>
        <taxon>Poaceae</taxon>
        <taxon>PACMAD clade</taxon>
        <taxon>Panicoideae</taxon>
        <taxon>Panicodae</taxon>
        <taxon>Paniceae</taxon>
        <taxon>Panicinae</taxon>
        <taxon>Panicum</taxon>
        <taxon>Panicum sect. Panicum</taxon>
    </lineage>
</organism>
<keyword evidence="1" id="KW-0863">Zinc-finger</keyword>
<keyword evidence="1" id="KW-0479">Metal-binding</keyword>
<dbReference type="AlphaFoldDB" id="A0A3L6RQK5"/>
<evidence type="ECO:0000313" key="4">
    <source>
        <dbReference type="EMBL" id="RLN07660.1"/>
    </source>
</evidence>
<sequence length="305" mass="32146">MVADCKLPTRCLRCRGFGHLAKNCKRPRLLRDGRGGGPQPRHSVRTRRDSHSPSTPRSPSTPPTRRVPWVRRCGSPHGGGATGIKCAPELEAFIHWTDRAVIADCFACDPMLIEVSCRETCHPRGFSAPASPSLFGGTNPTSIDPPSTPTGGAVAAVAPVLTVGDLCNPATVEPPALPCLSTPVAACCAVSEANPGTQDRLNAFIGEIQMCIPTPLLAQLPKPKTNADPRPATRASARIAKSKLARVPISKRGEILLMQRLDLAADDSSSIFRASLTCSHAAKIQGAFPARKLASSRSGASVTTT</sequence>
<feature type="region of interest" description="Disordered" evidence="2">
    <location>
        <begin position="28"/>
        <end position="71"/>
    </location>
</feature>
<dbReference type="InterPro" id="IPR001878">
    <property type="entry name" value="Znf_CCHC"/>
</dbReference>
<dbReference type="GO" id="GO:0008270">
    <property type="term" value="F:zinc ion binding"/>
    <property type="evidence" value="ECO:0007669"/>
    <property type="project" value="UniProtKB-KW"/>
</dbReference>
<evidence type="ECO:0000256" key="2">
    <source>
        <dbReference type="SAM" id="MobiDB-lite"/>
    </source>
</evidence>
<evidence type="ECO:0000256" key="1">
    <source>
        <dbReference type="PROSITE-ProRule" id="PRU00047"/>
    </source>
</evidence>
<dbReference type="EMBL" id="PQIB02000007">
    <property type="protein sequence ID" value="RLN07660.1"/>
    <property type="molecule type" value="Genomic_DNA"/>
</dbReference>
<dbReference type="Proteomes" id="UP000275267">
    <property type="component" value="Unassembled WGS sequence"/>
</dbReference>
<protein>
    <recommendedName>
        <fullName evidence="3">CCHC-type domain-containing protein</fullName>
    </recommendedName>
</protein>
<dbReference type="PROSITE" id="PS50158">
    <property type="entry name" value="ZF_CCHC"/>
    <property type="match status" value="1"/>
</dbReference>
<feature type="domain" description="CCHC-type" evidence="3">
    <location>
        <begin position="10"/>
        <end position="26"/>
    </location>
</feature>
<keyword evidence="5" id="KW-1185">Reference proteome</keyword>
<proteinExistence type="predicted"/>
<gene>
    <name evidence="4" type="ORF">C2845_PM11G17560</name>
</gene>
<accession>A0A3L6RQK5</accession>
<comment type="caution">
    <text evidence="4">The sequence shown here is derived from an EMBL/GenBank/DDBJ whole genome shotgun (WGS) entry which is preliminary data.</text>
</comment>
<keyword evidence="1" id="KW-0862">Zinc</keyword>